<evidence type="ECO:0000313" key="4">
    <source>
        <dbReference type="EMBL" id="NDV37413.1"/>
    </source>
</evidence>
<dbReference type="SMART" id="SM00175">
    <property type="entry name" value="RAB"/>
    <property type="match status" value="1"/>
</dbReference>
<keyword evidence="3" id="KW-0342">GTP-binding</keyword>
<dbReference type="InterPro" id="IPR005225">
    <property type="entry name" value="Small_GTP-bd"/>
</dbReference>
<reference evidence="4" key="1">
    <citation type="journal article" date="2020" name="J. Eukaryot. Microbiol.">
        <title>De novo Sequencing, Assembly and Annotation of the Transcriptome for the Free-Living Testate Amoeba Arcella intermedia.</title>
        <authorList>
            <person name="Ribeiro G.M."/>
            <person name="Porfirio-Sousa A.L."/>
            <person name="Maurer-Alcala X.X."/>
            <person name="Katz L.A."/>
            <person name="Lahr D.J.G."/>
        </authorList>
    </citation>
    <scope>NUCLEOTIDE SEQUENCE</scope>
</reference>
<dbReference type="SUPFAM" id="SSF52540">
    <property type="entry name" value="P-loop containing nucleoside triphosphate hydrolases"/>
    <property type="match status" value="1"/>
</dbReference>
<organism evidence="4">
    <name type="scientific">Arcella intermedia</name>
    <dbReference type="NCBI Taxonomy" id="1963864"/>
    <lineage>
        <taxon>Eukaryota</taxon>
        <taxon>Amoebozoa</taxon>
        <taxon>Tubulinea</taxon>
        <taxon>Elardia</taxon>
        <taxon>Arcellinida</taxon>
        <taxon>Sphaerothecina</taxon>
        <taxon>Arcellidae</taxon>
        <taxon>Arcella</taxon>
    </lineage>
</organism>
<dbReference type="PROSITE" id="PS51421">
    <property type="entry name" value="RAS"/>
    <property type="match status" value="1"/>
</dbReference>
<dbReference type="Pfam" id="PF00071">
    <property type="entry name" value="Ras"/>
    <property type="match status" value="1"/>
</dbReference>
<dbReference type="PROSITE" id="PS51419">
    <property type="entry name" value="RAB"/>
    <property type="match status" value="1"/>
</dbReference>
<proteinExistence type="inferred from homology"/>
<dbReference type="PANTHER" id="PTHR24070">
    <property type="entry name" value="RAS, DI-RAS, AND RHEB FAMILY MEMBERS OF SMALL GTPASE SUPERFAMILY"/>
    <property type="match status" value="1"/>
</dbReference>
<dbReference type="SMART" id="SM00174">
    <property type="entry name" value="RHO"/>
    <property type="match status" value="1"/>
</dbReference>
<accession>A0A6B2LK55</accession>
<sequence>MDNLRIVLMGSGGVGKSTLYVRYTQDIFVEKYDPVYEGDYRKCFEMDTYQYPLEISELHTSLEDMAYRDYYIKSANGFVIVYSTIDKPSFVTLSDIHSTILRVRRENSCEDPPIIMAGNKVDLVEERTITTESGEQLAFELGCVFLETSAKTSINVKELFETCAKLIIRKRNSVNTNKNGRGGGCSLI</sequence>
<dbReference type="Gene3D" id="3.40.50.300">
    <property type="entry name" value="P-loop containing nucleotide triphosphate hydrolases"/>
    <property type="match status" value="1"/>
</dbReference>
<dbReference type="GO" id="GO:0016020">
    <property type="term" value="C:membrane"/>
    <property type="evidence" value="ECO:0007669"/>
    <property type="project" value="InterPro"/>
</dbReference>
<dbReference type="SMART" id="SM00173">
    <property type="entry name" value="RAS"/>
    <property type="match status" value="1"/>
</dbReference>
<dbReference type="NCBIfam" id="TIGR00231">
    <property type="entry name" value="small_GTP"/>
    <property type="match status" value="1"/>
</dbReference>
<dbReference type="InterPro" id="IPR001806">
    <property type="entry name" value="Small_GTPase"/>
</dbReference>
<dbReference type="InterPro" id="IPR020849">
    <property type="entry name" value="Small_GTPase_Ras-type"/>
</dbReference>
<dbReference type="InterPro" id="IPR027417">
    <property type="entry name" value="P-loop_NTPase"/>
</dbReference>
<evidence type="ECO:0000256" key="3">
    <source>
        <dbReference type="ARBA" id="ARBA00023134"/>
    </source>
</evidence>
<dbReference type="GO" id="GO:0005525">
    <property type="term" value="F:GTP binding"/>
    <property type="evidence" value="ECO:0007669"/>
    <property type="project" value="UniProtKB-KW"/>
</dbReference>
<evidence type="ECO:0000256" key="1">
    <source>
        <dbReference type="ARBA" id="ARBA00006270"/>
    </source>
</evidence>
<dbReference type="AlphaFoldDB" id="A0A6B2LK55"/>
<dbReference type="FunFam" id="3.40.50.300:FF:001447">
    <property type="entry name" value="Ras-related protein Rab-1B"/>
    <property type="match status" value="1"/>
</dbReference>
<evidence type="ECO:0000256" key="2">
    <source>
        <dbReference type="ARBA" id="ARBA00022741"/>
    </source>
</evidence>
<dbReference type="GO" id="GO:0007165">
    <property type="term" value="P:signal transduction"/>
    <property type="evidence" value="ECO:0007669"/>
    <property type="project" value="InterPro"/>
</dbReference>
<dbReference type="PRINTS" id="PR00449">
    <property type="entry name" value="RASTRNSFRMNG"/>
</dbReference>
<comment type="similarity">
    <text evidence="1">Belongs to the small GTPase superfamily. Rab family.</text>
</comment>
<name>A0A6B2LK55_9EUKA</name>
<protein>
    <submittedName>
        <fullName evidence="4">Uncharacterized protein</fullName>
    </submittedName>
</protein>
<dbReference type="EMBL" id="GIBP01008444">
    <property type="protein sequence ID" value="NDV37413.1"/>
    <property type="molecule type" value="Transcribed_RNA"/>
</dbReference>
<dbReference type="GO" id="GO:0003924">
    <property type="term" value="F:GTPase activity"/>
    <property type="evidence" value="ECO:0007669"/>
    <property type="project" value="InterPro"/>
</dbReference>
<keyword evidence="2" id="KW-0547">Nucleotide-binding</keyword>